<dbReference type="InterPro" id="IPR008920">
    <property type="entry name" value="TF_FadR/GntR_C"/>
</dbReference>
<dbReference type="SUPFAM" id="SSF46785">
    <property type="entry name" value="Winged helix' DNA-binding domain"/>
    <property type="match status" value="1"/>
</dbReference>
<protein>
    <submittedName>
        <fullName evidence="5">FCD domain-containing protein</fullName>
    </submittedName>
</protein>
<reference evidence="5 6" key="1">
    <citation type="submission" date="2023-12" db="EMBL/GenBank/DDBJ databases">
        <title>Description of new species of Mycobacterium terrae complex isolated from sewage at the Sao Paulo Zoological Park Foundation in Brazil.</title>
        <authorList>
            <person name="Romagnoli C.L."/>
            <person name="Conceicao E.C."/>
            <person name="Machado E."/>
            <person name="Barreto L.B.P.F."/>
            <person name="Sharma A."/>
            <person name="Silva N.M."/>
            <person name="Marques L.E."/>
            <person name="Juliana M.A."/>
            <person name="Lourenco M.C.S."/>
            <person name="Digiampietri L.A."/>
            <person name="Suffys P.N."/>
            <person name="Viana-Niero C."/>
        </authorList>
    </citation>
    <scope>NUCLEOTIDE SEQUENCE [LARGE SCALE GENOMIC DNA]</scope>
    <source>
        <strain evidence="5 6">MYC017</strain>
    </source>
</reference>
<keyword evidence="2" id="KW-0238">DNA-binding</keyword>
<feature type="domain" description="HTH gntR-type" evidence="4">
    <location>
        <begin position="13"/>
        <end position="83"/>
    </location>
</feature>
<dbReference type="InterPro" id="IPR011711">
    <property type="entry name" value="GntR_C"/>
</dbReference>
<evidence type="ECO:0000313" key="5">
    <source>
        <dbReference type="EMBL" id="MEB3070728.1"/>
    </source>
</evidence>
<dbReference type="PANTHER" id="PTHR43537">
    <property type="entry name" value="TRANSCRIPTIONAL REGULATOR, GNTR FAMILY"/>
    <property type="match status" value="1"/>
</dbReference>
<keyword evidence="3" id="KW-0804">Transcription</keyword>
<dbReference type="SUPFAM" id="SSF48008">
    <property type="entry name" value="GntR ligand-binding domain-like"/>
    <property type="match status" value="1"/>
</dbReference>
<sequence length="251" mass="27348">MPSVPTRQGVRPLKTAELVARTLRQLIVDGKLKDGDFLPNEPELMSHFGVSRPTLREAVRVMESERLVEVRRGSRTGPRVRVPGPEIVARPAGLLLELSGATIADVLVARAAIEPAAAGLLAQNGQAGAVDELELILTRDIPASLEAPRFAASTALFHRRLVELSGNATLSMIAGMLHEITERHTTVAISRKRSVPRSDADKAMRSYGYLIKLLRAGDGAAAEAHWRNHMEVSRKILLRGLANIKVRDVMD</sequence>
<dbReference type="Gene3D" id="1.20.120.530">
    <property type="entry name" value="GntR ligand-binding domain-like"/>
    <property type="match status" value="1"/>
</dbReference>
<dbReference type="SMART" id="SM00895">
    <property type="entry name" value="FCD"/>
    <property type="match status" value="1"/>
</dbReference>
<dbReference type="RefSeq" id="WP_329779648.1">
    <property type="nucleotide sequence ID" value="NZ_JAYJJQ010000016.1"/>
</dbReference>
<dbReference type="Proteomes" id="UP001299283">
    <property type="component" value="Unassembled WGS sequence"/>
</dbReference>
<accession>A0ABU5Z023</accession>
<organism evidence="5 6">
    <name type="scientific">[Mycobacterium] vasticus</name>
    <dbReference type="NCBI Taxonomy" id="2875777"/>
    <lineage>
        <taxon>Bacteria</taxon>
        <taxon>Bacillati</taxon>
        <taxon>Actinomycetota</taxon>
        <taxon>Actinomycetes</taxon>
        <taxon>Mycobacteriales</taxon>
        <taxon>Mycobacteriaceae</taxon>
        <taxon>Mycolicibacter</taxon>
    </lineage>
</organism>
<evidence type="ECO:0000256" key="1">
    <source>
        <dbReference type="ARBA" id="ARBA00023015"/>
    </source>
</evidence>
<dbReference type="Pfam" id="PF00392">
    <property type="entry name" value="GntR"/>
    <property type="match status" value="1"/>
</dbReference>
<keyword evidence="6" id="KW-1185">Reference proteome</keyword>
<dbReference type="EMBL" id="JAYJJQ010000016">
    <property type="protein sequence ID" value="MEB3070728.1"/>
    <property type="molecule type" value="Genomic_DNA"/>
</dbReference>
<dbReference type="SMART" id="SM00345">
    <property type="entry name" value="HTH_GNTR"/>
    <property type="match status" value="1"/>
</dbReference>
<gene>
    <name evidence="5" type="ORF">K5L39_16195</name>
</gene>
<dbReference type="InterPro" id="IPR036388">
    <property type="entry name" value="WH-like_DNA-bd_sf"/>
</dbReference>
<evidence type="ECO:0000259" key="4">
    <source>
        <dbReference type="PROSITE" id="PS50949"/>
    </source>
</evidence>
<dbReference type="PANTHER" id="PTHR43537:SF51">
    <property type="entry name" value="HTH-TYPE TRANSCRIPTIONAL REGULATOR LGOR-RELATED"/>
    <property type="match status" value="1"/>
</dbReference>
<dbReference type="PROSITE" id="PS50949">
    <property type="entry name" value="HTH_GNTR"/>
    <property type="match status" value="1"/>
</dbReference>
<dbReference type="Gene3D" id="1.10.10.10">
    <property type="entry name" value="Winged helix-like DNA-binding domain superfamily/Winged helix DNA-binding domain"/>
    <property type="match status" value="1"/>
</dbReference>
<evidence type="ECO:0000313" key="6">
    <source>
        <dbReference type="Proteomes" id="UP001299283"/>
    </source>
</evidence>
<dbReference type="InterPro" id="IPR000524">
    <property type="entry name" value="Tscrpt_reg_HTH_GntR"/>
</dbReference>
<comment type="caution">
    <text evidence="5">The sequence shown here is derived from an EMBL/GenBank/DDBJ whole genome shotgun (WGS) entry which is preliminary data.</text>
</comment>
<proteinExistence type="predicted"/>
<evidence type="ECO:0000256" key="3">
    <source>
        <dbReference type="ARBA" id="ARBA00023163"/>
    </source>
</evidence>
<dbReference type="PRINTS" id="PR00035">
    <property type="entry name" value="HTHGNTR"/>
</dbReference>
<evidence type="ECO:0000256" key="2">
    <source>
        <dbReference type="ARBA" id="ARBA00023125"/>
    </source>
</evidence>
<dbReference type="InterPro" id="IPR036390">
    <property type="entry name" value="WH_DNA-bd_sf"/>
</dbReference>
<dbReference type="Pfam" id="PF07729">
    <property type="entry name" value="FCD"/>
    <property type="match status" value="1"/>
</dbReference>
<dbReference type="CDD" id="cd07377">
    <property type="entry name" value="WHTH_GntR"/>
    <property type="match status" value="1"/>
</dbReference>
<name>A0ABU5Z023_9MYCO</name>
<keyword evidence="1" id="KW-0805">Transcription regulation</keyword>